<evidence type="ECO:0000259" key="4">
    <source>
        <dbReference type="Pfam" id="PF20160"/>
    </source>
</evidence>
<dbReference type="InterPro" id="IPR001611">
    <property type="entry name" value="Leu-rich_rpt"/>
</dbReference>
<dbReference type="InterPro" id="IPR050715">
    <property type="entry name" value="LRR-SigEffector_domain"/>
</dbReference>
<name>A0A0B0NU53_GOSAR</name>
<gene>
    <name evidence="6" type="ORF">F383_20610</name>
</gene>
<evidence type="ECO:0000259" key="5">
    <source>
        <dbReference type="Pfam" id="PF23286"/>
    </source>
</evidence>
<evidence type="ECO:0000313" key="6">
    <source>
        <dbReference type="EMBL" id="KHG16365.1"/>
    </source>
</evidence>
<dbReference type="InterPro" id="IPR032675">
    <property type="entry name" value="LRR_dom_sf"/>
</dbReference>
<feature type="domain" description="C-JID" evidence="4">
    <location>
        <begin position="377"/>
        <end position="503"/>
    </location>
</feature>
<dbReference type="Pfam" id="PF23286">
    <property type="entry name" value="LRR_13"/>
    <property type="match status" value="1"/>
</dbReference>
<keyword evidence="7" id="KW-1185">Reference proteome</keyword>
<evidence type="ECO:0000256" key="2">
    <source>
        <dbReference type="ARBA" id="ARBA00022737"/>
    </source>
</evidence>
<accession>A0A0B0NU53</accession>
<organism evidence="6 7">
    <name type="scientific">Gossypium arboreum</name>
    <name type="common">Tree cotton</name>
    <name type="synonym">Gossypium nanking</name>
    <dbReference type="NCBI Taxonomy" id="29729"/>
    <lineage>
        <taxon>Eukaryota</taxon>
        <taxon>Viridiplantae</taxon>
        <taxon>Streptophyta</taxon>
        <taxon>Embryophyta</taxon>
        <taxon>Tracheophyta</taxon>
        <taxon>Spermatophyta</taxon>
        <taxon>Magnoliopsida</taxon>
        <taxon>eudicotyledons</taxon>
        <taxon>Gunneridae</taxon>
        <taxon>Pentapetalae</taxon>
        <taxon>rosids</taxon>
        <taxon>malvids</taxon>
        <taxon>Malvales</taxon>
        <taxon>Malvaceae</taxon>
        <taxon>Malvoideae</taxon>
        <taxon>Gossypium</taxon>
    </lineage>
</organism>
<dbReference type="InterPro" id="IPR058546">
    <property type="entry name" value="RPS4B/Roq1-like_LRR"/>
</dbReference>
<reference evidence="7" key="1">
    <citation type="submission" date="2014-09" db="EMBL/GenBank/DDBJ databases">
        <authorList>
            <person name="Mudge J."/>
            <person name="Ramaraj T."/>
            <person name="Lindquist I.E."/>
            <person name="Bharti A.K."/>
            <person name="Sundararajan A."/>
            <person name="Cameron C.T."/>
            <person name="Woodward J.E."/>
            <person name="May G.D."/>
            <person name="Brubaker C."/>
            <person name="Broadhvest J."/>
            <person name="Wilkins T.A."/>
        </authorList>
    </citation>
    <scope>NUCLEOTIDE SEQUENCE</scope>
    <source>
        <strain evidence="7">cv. AKA8401</strain>
    </source>
</reference>
<dbReference type="PANTHER" id="PTHR45752:SF195">
    <property type="entry name" value="LEUCINE-RICH REPEAT (LRR) FAMILY PROTEIN-RELATED"/>
    <property type="match status" value="1"/>
</dbReference>
<dbReference type="Proteomes" id="UP000032142">
    <property type="component" value="Unassembled WGS sequence"/>
</dbReference>
<evidence type="ECO:0000313" key="7">
    <source>
        <dbReference type="Proteomes" id="UP000032142"/>
    </source>
</evidence>
<evidence type="ECO:0000256" key="3">
    <source>
        <dbReference type="ARBA" id="ARBA00022821"/>
    </source>
</evidence>
<dbReference type="AlphaFoldDB" id="A0A0B0NU53"/>
<sequence>MESLERLTLSGCSKLQSFPEIDGRMECLLEVCFDGTNIKELPSSIGNLRRLELLNLRGCKSLRSFPTKIGMESLEKLILSGCSNLKRFPEIDGKMECLQELYLDGTGIKELPISIGNLSSLVLLNLKDCRNLVDLPGSIGGCKSLKSLNLSGCYKVEYLPENLQQIEFLKELDLSETSMTKPPPFIFQFKNLKVLSFNGINRTSSKLQKQLPSLLKVIQRGRTNSMALMLPSLLGLSSLRTLNLRDCNLCEGDIPSDICRLSSLNRLDLGGNNFIGIPSCLTQISKLVSLRLSDCKALKSLPELVTRINYVLINGCASLEIVAIPSKVCNSNYRLRSWSDIVGVNCFRLAENIDALTLLKKRLKVVGNSRKKFDIILPGSEIPGWFSQQRGESWIKIDLPVEVRNDSQWMGVALCCIFVSDDASRDEVLMCRAVIHGRYSRQANCTQSNFQGRNTPIVDWSGWGVNDGFDHPECHQLELSFRVLNSVKVKKCGVRIVYERDLEEMEQIQELHSSQCCANFEDIQQHSADDGSIGKGSLIKRKRNMYEEMDEGPQPKRMQKIFSSIMGRLGKKH</sequence>
<keyword evidence="2" id="KW-0677">Repeat</keyword>
<dbReference type="InterPro" id="IPR045344">
    <property type="entry name" value="C-JID"/>
</dbReference>
<feature type="domain" description="Disease resistance protein RPS4B/Roq1-like leucine-rich repeats" evidence="5">
    <location>
        <begin position="72"/>
        <end position="155"/>
    </location>
</feature>
<dbReference type="PANTHER" id="PTHR45752">
    <property type="entry name" value="LEUCINE-RICH REPEAT-CONTAINING"/>
    <property type="match status" value="1"/>
</dbReference>
<keyword evidence="3" id="KW-0611">Plant defense</keyword>
<dbReference type="Pfam" id="PF20160">
    <property type="entry name" value="C-JID"/>
    <property type="match status" value="1"/>
</dbReference>
<protein>
    <submittedName>
        <fullName evidence="6">TMV resistance N</fullName>
    </submittedName>
</protein>
<dbReference type="Pfam" id="PF00560">
    <property type="entry name" value="LRR_1"/>
    <property type="match status" value="1"/>
</dbReference>
<dbReference type="EMBL" id="KN406010">
    <property type="protein sequence ID" value="KHG16365.1"/>
    <property type="molecule type" value="Genomic_DNA"/>
</dbReference>
<dbReference type="Gene3D" id="3.80.10.10">
    <property type="entry name" value="Ribonuclease Inhibitor"/>
    <property type="match status" value="3"/>
</dbReference>
<evidence type="ECO:0000256" key="1">
    <source>
        <dbReference type="ARBA" id="ARBA00022614"/>
    </source>
</evidence>
<keyword evidence="1" id="KW-0433">Leucine-rich repeat</keyword>
<dbReference type="SUPFAM" id="SSF52058">
    <property type="entry name" value="L domain-like"/>
    <property type="match status" value="1"/>
</dbReference>
<proteinExistence type="predicted"/>